<accession>A0ABM1W330</accession>
<reference evidence="3 4" key="1">
    <citation type="submission" date="2025-05" db="UniProtKB">
        <authorList>
            <consortium name="RefSeq"/>
        </authorList>
    </citation>
    <scope>IDENTIFICATION</scope>
</reference>
<gene>
    <name evidence="3 4 5" type="primary">LOC101859450</name>
</gene>
<keyword evidence="2" id="KW-1185">Reference proteome</keyword>
<protein>
    <submittedName>
        <fullName evidence="3 4">Uncharacterized protein LOC101859450</fullName>
    </submittedName>
</protein>
<dbReference type="GeneID" id="101859450"/>
<name>A0ABM1W330_APLCA</name>
<evidence type="ECO:0000313" key="5">
    <source>
        <dbReference type="RefSeq" id="XP_035829073.1"/>
    </source>
</evidence>
<dbReference type="RefSeq" id="XP_035829073.1">
    <property type="nucleotide sequence ID" value="XM_035973180.1"/>
</dbReference>
<feature type="region of interest" description="Disordered" evidence="1">
    <location>
        <begin position="1"/>
        <end position="24"/>
    </location>
</feature>
<evidence type="ECO:0000313" key="3">
    <source>
        <dbReference type="RefSeq" id="XP_005111418.1"/>
    </source>
</evidence>
<evidence type="ECO:0000313" key="4">
    <source>
        <dbReference type="RefSeq" id="XP_012945249.1"/>
    </source>
</evidence>
<organism evidence="2 5">
    <name type="scientific">Aplysia californica</name>
    <name type="common">California sea hare</name>
    <dbReference type="NCBI Taxonomy" id="6500"/>
    <lineage>
        <taxon>Eukaryota</taxon>
        <taxon>Metazoa</taxon>
        <taxon>Spiralia</taxon>
        <taxon>Lophotrochozoa</taxon>
        <taxon>Mollusca</taxon>
        <taxon>Gastropoda</taxon>
        <taxon>Heterobranchia</taxon>
        <taxon>Euthyneura</taxon>
        <taxon>Tectipleura</taxon>
        <taxon>Aplysiida</taxon>
        <taxon>Aplysioidea</taxon>
        <taxon>Aplysiidae</taxon>
        <taxon>Aplysia</taxon>
    </lineage>
</organism>
<sequence>MKRMKLDKSAVSADDEKKTRLQTASQCPTGCIEVETDIDPGLEVITLDELTIECEKNKSHKSFIPIDKFSRLDLLSRYQDEVTEQAVKVLADLTVQVTAAWVSEDRPEKYPSGEAEYPYVKERGGTMLRKGSGYVQKVVTYGKGSGMKDPCECRECRYSSSARDVWWEVEVVSARHIIYDHTEARGANIDLFYDGSTGIGRKERKKMKGYNSMWGSSVDGDRCVLFCPTHDEQLAHTLKDLCKTADRLVREANSRHQHQVGPHMAVVVSHPHGCQKYITVGESTTTDKLDEEGRQTYTYTADTCRGSSGGLVWVVGRWELTSYVTAPHSRVLDKRNNKSGDRWLARLIWTNNRFKYT</sequence>
<proteinExistence type="predicted"/>
<dbReference type="RefSeq" id="XP_012945249.1">
    <property type="nucleotide sequence ID" value="XM_013089795.2"/>
</dbReference>
<dbReference type="Proteomes" id="UP000694888">
    <property type="component" value="Unplaced"/>
</dbReference>
<evidence type="ECO:0000313" key="2">
    <source>
        <dbReference type="Proteomes" id="UP000694888"/>
    </source>
</evidence>
<feature type="compositionally biased region" description="Basic and acidic residues" evidence="1">
    <location>
        <begin position="1"/>
        <end position="19"/>
    </location>
</feature>
<dbReference type="RefSeq" id="XP_005111418.1">
    <property type="nucleotide sequence ID" value="XM_005111361.3"/>
</dbReference>
<evidence type="ECO:0000256" key="1">
    <source>
        <dbReference type="SAM" id="MobiDB-lite"/>
    </source>
</evidence>